<dbReference type="InterPro" id="IPR014730">
    <property type="entry name" value="ETF_a/b_N"/>
</dbReference>
<organism evidence="5 6">
    <name type="scientific">Adlercreutzia wanghongyangiae</name>
    <dbReference type="NCBI Taxonomy" id="3111451"/>
    <lineage>
        <taxon>Bacteria</taxon>
        <taxon>Bacillati</taxon>
        <taxon>Actinomycetota</taxon>
        <taxon>Coriobacteriia</taxon>
        <taxon>Eggerthellales</taxon>
        <taxon>Eggerthellaceae</taxon>
        <taxon>Adlercreutzia</taxon>
    </lineage>
</organism>
<accession>A0ABU6IKB4</accession>
<proteinExistence type="predicted"/>
<evidence type="ECO:0000313" key="5">
    <source>
        <dbReference type="EMBL" id="MEC4176891.1"/>
    </source>
</evidence>
<reference evidence="5 6" key="1">
    <citation type="submission" date="2024-01" db="EMBL/GenBank/DDBJ databases">
        <title>novel species in genus Adlercreutzia.</title>
        <authorList>
            <person name="Liu X."/>
        </authorList>
    </citation>
    <scope>NUCLEOTIDE SEQUENCE [LARGE SCALE GENOMIC DNA]</scope>
    <source>
        <strain evidence="5 6">R7</strain>
    </source>
</reference>
<dbReference type="Pfam" id="PF01012">
    <property type="entry name" value="ETF"/>
    <property type="match status" value="1"/>
</dbReference>
<comment type="function">
    <text evidence="2">The electron transfer flavoprotein serves as a specific electron acceptor for other dehydrogenases. It transfers the electrons to the main respiratory chain via ETF-ubiquinone oxidoreductase (ETF dehydrogenase).</text>
</comment>
<dbReference type="SUPFAM" id="SSF52402">
    <property type="entry name" value="Adenine nucleotide alpha hydrolases-like"/>
    <property type="match status" value="1"/>
</dbReference>
<keyword evidence="6" id="KW-1185">Reference proteome</keyword>
<comment type="caution">
    <text evidence="5">The sequence shown here is derived from an EMBL/GenBank/DDBJ whole genome shotgun (WGS) entry which is preliminary data.</text>
</comment>
<dbReference type="EMBL" id="JAYMFF010000024">
    <property type="protein sequence ID" value="MEC4176891.1"/>
    <property type="molecule type" value="Genomic_DNA"/>
</dbReference>
<dbReference type="RefSeq" id="WP_338211458.1">
    <property type="nucleotide sequence ID" value="NZ_JAYMFF010000024.1"/>
</dbReference>
<evidence type="ECO:0000256" key="3">
    <source>
        <dbReference type="ARBA" id="ARBA00042002"/>
    </source>
</evidence>
<gene>
    <name evidence="5" type="ORF">VIN30_10575</name>
</gene>
<dbReference type="Proteomes" id="UP001349994">
    <property type="component" value="Unassembled WGS sequence"/>
</dbReference>
<dbReference type="PANTHER" id="PTHR21294">
    <property type="entry name" value="ELECTRON TRANSFER FLAVOPROTEIN BETA-SUBUNIT"/>
    <property type="match status" value="1"/>
</dbReference>
<dbReference type="Gene3D" id="3.40.50.620">
    <property type="entry name" value="HUPs"/>
    <property type="match status" value="1"/>
</dbReference>
<protein>
    <recommendedName>
        <fullName evidence="3">Electron transfer flavoprotein small subunit</fullName>
    </recommendedName>
</protein>
<dbReference type="InterPro" id="IPR014729">
    <property type="entry name" value="Rossmann-like_a/b/a_fold"/>
</dbReference>
<dbReference type="PIRSF" id="PIRSF000090">
    <property type="entry name" value="Beta-ETF"/>
    <property type="match status" value="1"/>
</dbReference>
<evidence type="ECO:0000259" key="4">
    <source>
        <dbReference type="SMART" id="SM00893"/>
    </source>
</evidence>
<evidence type="ECO:0000313" key="6">
    <source>
        <dbReference type="Proteomes" id="UP001349994"/>
    </source>
</evidence>
<dbReference type="SMART" id="SM00893">
    <property type="entry name" value="ETF"/>
    <property type="match status" value="1"/>
</dbReference>
<evidence type="ECO:0000256" key="2">
    <source>
        <dbReference type="ARBA" id="ARBA00025649"/>
    </source>
</evidence>
<name>A0ABU6IKB4_9ACTN</name>
<comment type="subunit">
    <text evidence="1">Heterodimer of an alpha and a beta subunit.</text>
</comment>
<evidence type="ECO:0000256" key="1">
    <source>
        <dbReference type="ARBA" id="ARBA00011355"/>
    </source>
</evidence>
<feature type="domain" description="Electron transfer flavoprotein alpha/beta-subunit N-terminal" evidence="4">
    <location>
        <begin position="23"/>
        <end position="214"/>
    </location>
</feature>
<dbReference type="PANTHER" id="PTHR21294:SF17">
    <property type="entry name" value="PROTEIN FIXA"/>
    <property type="match status" value="1"/>
</dbReference>
<sequence length="257" mass="26849">MSQKIVACYKWVLDEADVSFDKDLNPDMSKARPKISEYDRNAIEAAVQLADEAGEGLSVGLTVGDSGAASSQKEALARGLSEAVLVDTGAEAVTDYVVLADALAAGIGNIGEVSVVVCSEGSSDQFGRQTAPRLAAVLDWPVVTAVTGMSLEGDTLRAVRKLEDVEETVEVPLPCVVAVLPEINSPEMPGMRAILDARKKPSEQVALADLAVETDPAAEVTGLKGYQTERKNIVIDEGSAEANVAALLAALRKEGVA</sequence>
<dbReference type="InterPro" id="IPR012255">
    <property type="entry name" value="ETF_b"/>
</dbReference>